<sequence>MENLAPAIEAPVDYGVTAEVRAPQNLYALKDKDTFIVADQFGDIAGQGDGLFHNDTRILSFYRLTLGGHAPSLLSAAVAHDNVFFTCNATNQALPYPGGPMGPPGVLHIERKRFLWGERLYERIRCVNYSRDLVLLPMAIEFDADFRDMFEVRGTHRAKRGVKAPPHVDGRRVAYGYTGLDGVDRASFICFSDAPFRLSAHKAEFMFSLQAEGVTELYIEIGAVDGHIPSRERFRDAAARARWDMRARRRHGARLRSSGRLFNEWLGKSRSDLALLTTRMETGPYPYAGIPWFSTAFGRDAIITAWQILWFEPSLAKGVLRYLAAHQAQERSAFRDSAPGKIMHETRKGEMPALGEVPFGRYYGGVDTTPLFVALADAYQARTGDDHLIDELWPALERAMHWIEHDGDSDGDGLIDYARGQDSGLSNQGWKDSEDSVFHIDGRYPSGPIALVEVQGYAFAAYRGMARLAERRDEIGLAALWRQKAERLREKVEMLFWMEERGYYGIAVDGQGQLCRVLSSNPGHLLFCGLPTPERARQVSDQLLSGAFNSGWGLRTLAAGEARFNPISYHNGSVWPHDTALCVMGLSRYGERDGVVKLTADLFETASRMGMRLPELFCGFPRSPGEPPVAYPVACLPQAWAAGSVFMMLQACLGITIDANRGEIILVDPRLPIGIDRLRVEQLRVGSESVDLTFERQGDRVTVHTEGGAPIMIRSKPVWE</sequence>
<dbReference type="InterPro" id="IPR008928">
    <property type="entry name" value="6-hairpin_glycosidase_sf"/>
</dbReference>
<evidence type="ECO:0000259" key="2">
    <source>
        <dbReference type="Pfam" id="PF22422"/>
    </source>
</evidence>
<dbReference type="SUPFAM" id="SSF48208">
    <property type="entry name" value="Six-hairpin glycosidases"/>
    <property type="match status" value="1"/>
</dbReference>
<dbReference type="InterPro" id="IPR032856">
    <property type="entry name" value="GDE_N_bis"/>
</dbReference>
<dbReference type="Pfam" id="PF14742">
    <property type="entry name" value="GDE_N_bis"/>
    <property type="match status" value="1"/>
</dbReference>
<dbReference type="InterPro" id="IPR054491">
    <property type="entry name" value="MGH1-like_GH"/>
</dbReference>
<evidence type="ECO:0000259" key="1">
    <source>
        <dbReference type="Pfam" id="PF14742"/>
    </source>
</evidence>
<dbReference type="Proteomes" id="UP000240527">
    <property type="component" value="Chromosome"/>
</dbReference>
<dbReference type="Pfam" id="PF22422">
    <property type="entry name" value="MGH1-like_GH"/>
    <property type="match status" value="1"/>
</dbReference>
<dbReference type="RefSeq" id="WP_013078754.1">
    <property type="nucleotide sequence ID" value="NZ_CP027850.1"/>
</dbReference>
<name>A0ABN5ISL7_9CAUL</name>
<evidence type="ECO:0000313" key="3">
    <source>
        <dbReference type="EMBL" id="AVQ01842.1"/>
    </source>
</evidence>
<keyword evidence="4" id="KW-1185">Reference proteome</keyword>
<dbReference type="EMBL" id="CP027850">
    <property type="protein sequence ID" value="AVQ01842.1"/>
    <property type="molecule type" value="Genomic_DNA"/>
</dbReference>
<gene>
    <name evidence="3" type="ORF">B7G68_08280</name>
</gene>
<organism evidence="3 4">
    <name type="scientific">Caulobacter segnis</name>
    <dbReference type="NCBI Taxonomy" id="88688"/>
    <lineage>
        <taxon>Bacteria</taxon>
        <taxon>Pseudomonadati</taxon>
        <taxon>Pseudomonadota</taxon>
        <taxon>Alphaproteobacteria</taxon>
        <taxon>Caulobacterales</taxon>
        <taxon>Caulobacteraceae</taxon>
        <taxon>Caulobacter</taxon>
    </lineage>
</organism>
<protein>
    <submittedName>
        <fullName evidence="3">Amylo-alpha-1,6-glucosidase</fullName>
    </submittedName>
</protein>
<dbReference type="Gene3D" id="1.50.10.10">
    <property type="match status" value="1"/>
</dbReference>
<feature type="domain" description="Putative glycogen debranching enzyme N-terminal" evidence="1">
    <location>
        <begin position="29"/>
        <end position="219"/>
    </location>
</feature>
<accession>A0ABN5ISL7</accession>
<proteinExistence type="predicted"/>
<reference evidence="3 4" key="1">
    <citation type="journal article" date="2015" name="Biotechnol. Bioeng.">
        <title>Genome sequence and phenotypic characterization of Caulobacter segnis.</title>
        <authorList>
            <person name="Patel S."/>
            <person name="Fletcher B."/>
            <person name="Scott D.C."/>
            <person name="Ely B."/>
        </authorList>
    </citation>
    <scope>NUCLEOTIDE SEQUENCE [LARGE SCALE GENOMIC DNA]</scope>
    <source>
        <strain evidence="3 4">TK0059</strain>
    </source>
</reference>
<dbReference type="InterPro" id="IPR012341">
    <property type="entry name" value="6hp_glycosidase-like_sf"/>
</dbReference>
<evidence type="ECO:0000313" key="4">
    <source>
        <dbReference type="Proteomes" id="UP000240527"/>
    </source>
</evidence>
<feature type="domain" description="Mannosylglycerate hydrolase MGH1-like glycoside hydrolase" evidence="2">
    <location>
        <begin position="300"/>
        <end position="608"/>
    </location>
</feature>